<sequence length="113" mass="12001">MRSEVSARPHHTHACAETKECNINVEPNAAGGARAGDELTSQVSGAAIGAAPAQSRAISLLNINLARGVRRAMRNAREQLYCHEGPRCARTCGNRAPIARDRAAPPAARRPPQ</sequence>
<organism evidence="1 2">
    <name type="scientific">Eumeta variegata</name>
    <name type="common">Bagworm moth</name>
    <name type="synonym">Eumeta japonica</name>
    <dbReference type="NCBI Taxonomy" id="151549"/>
    <lineage>
        <taxon>Eukaryota</taxon>
        <taxon>Metazoa</taxon>
        <taxon>Ecdysozoa</taxon>
        <taxon>Arthropoda</taxon>
        <taxon>Hexapoda</taxon>
        <taxon>Insecta</taxon>
        <taxon>Pterygota</taxon>
        <taxon>Neoptera</taxon>
        <taxon>Endopterygota</taxon>
        <taxon>Lepidoptera</taxon>
        <taxon>Glossata</taxon>
        <taxon>Ditrysia</taxon>
        <taxon>Tineoidea</taxon>
        <taxon>Psychidae</taxon>
        <taxon>Oiketicinae</taxon>
        <taxon>Eumeta</taxon>
    </lineage>
</organism>
<dbReference type="Proteomes" id="UP000299102">
    <property type="component" value="Unassembled WGS sequence"/>
</dbReference>
<protein>
    <submittedName>
        <fullName evidence="1">Uncharacterized protein</fullName>
    </submittedName>
</protein>
<evidence type="ECO:0000313" key="1">
    <source>
        <dbReference type="EMBL" id="GBP57509.1"/>
    </source>
</evidence>
<comment type="caution">
    <text evidence="1">The sequence shown here is derived from an EMBL/GenBank/DDBJ whole genome shotgun (WGS) entry which is preliminary data.</text>
</comment>
<dbReference type="AlphaFoldDB" id="A0A4C1X558"/>
<accession>A0A4C1X558</accession>
<keyword evidence="2" id="KW-1185">Reference proteome</keyword>
<reference evidence="1 2" key="1">
    <citation type="journal article" date="2019" name="Commun. Biol.">
        <title>The bagworm genome reveals a unique fibroin gene that provides high tensile strength.</title>
        <authorList>
            <person name="Kono N."/>
            <person name="Nakamura H."/>
            <person name="Ohtoshi R."/>
            <person name="Tomita M."/>
            <person name="Numata K."/>
            <person name="Arakawa K."/>
        </authorList>
    </citation>
    <scope>NUCLEOTIDE SEQUENCE [LARGE SCALE GENOMIC DNA]</scope>
</reference>
<dbReference type="EMBL" id="BGZK01000717">
    <property type="protein sequence ID" value="GBP57509.1"/>
    <property type="molecule type" value="Genomic_DNA"/>
</dbReference>
<evidence type="ECO:0000313" key="2">
    <source>
        <dbReference type="Proteomes" id="UP000299102"/>
    </source>
</evidence>
<proteinExistence type="predicted"/>
<gene>
    <name evidence="1" type="ORF">EVAR_36161_1</name>
</gene>
<name>A0A4C1X558_EUMVA</name>